<dbReference type="KEGG" id="nsh:GXM_09764"/>
<keyword evidence="2" id="KW-1185">Reference proteome</keyword>
<name>A0A5P8WI46_9NOSO</name>
<dbReference type="Proteomes" id="UP000326678">
    <property type="component" value="Chromosome pGXM01"/>
</dbReference>
<dbReference type="EMBL" id="CP045228">
    <property type="protein sequence ID" value="QFS52270.1"/>
    <property type="molecule type" value="Genomic_DNA"/>
</dbReference>
<protein>
    <submittedName>
        <fullName evidence="1">Uncharacterized protein</fullName>
    </submittedName>
</protein>
<sequence length="39" mass="4906">MQVNDPTKSLHHFKIYLQNKANFIVYLFKDFKYYIYRFA</sequence>
<proteinExistence type="predicted"/>
<gene>
    <name evidence="1" type="ORF">GXM_09764</name>
</gene>
<reference evidence="1 2" key="1">
    <citation type="submission" date="2019-10" db="EMBL/GenBank/DDBJ databases">
        <title>Genomic and transcriptomic insights into the perfect genentic adaptation of a filamentous nitrogen-fixing cyanobacterium to rice fields.</title>
        <authorList>
            <person name="Chen Z."/>
        </authorList>
    </citation>
    <scope>NUCLEOTIDE SEQUENCE [LARGE SCALE GENOMIC DNA]</scope>
    <source>
        <strain evidence="1">CCNUC1</strain>
    </source>
</reference>
<evidence type="ECO:0000313" key="2">
    <source>
        <dbReference type="Proteomes" id="UP000326678"/>
    </source>
</evidence>
<accession>A0A5P8WI46</accession>
<organism evidence="1 2">
    <name type="scientific">Nostoc sphaeroides CCNUC1</name>
    <dbReference type="NCBI Taxonomy" id="2653204"/>
    <lineage>
        <taxon>Bacteria</taxon>
        <taxon>Bacillati</taxon>
        <taxon>Cyanobacteriota</taxon>
        <taxon>Cyanophyceae</taxon>
        <taxon>Nostocales</taxon>
        <taxon>Nostocaceae</taxon>
        <taxon>Nostoc</taxon>
    </lineage>
</organism>
<dbReference type="AlphaFoldDB" id="A0A5P8WI46"/>
<evidence type="ECO:0000313" key="1">
    <source>
        <dbReference type="EMBL" id="QFS52270.1"/>
    </source>
</evidence>